<dbReference type="OrthoDB" id="561546at2"/>
<evidence type="ECO:0000313" key="2">
    <source>
        <dbReference type="EMBL" id="PSJ06655.1"/>
    </source>
</evidence>
<evidence type="ECO:0000256" key="1">
    <source>
        <dbReference type="SAM" id="Phobius"/>
    </source>
</evidence>
<sequence length="75" mass="7826">MVAAVVALVAWALQLMQAANDRREFSLMLAGCMVCSAAVGLATVMVLTFTSPSFLPAVDAGISLDSIVLPWDGQL</sequence>
<protein>
    <submittedName>
        <fullName evidence="2">Uncharacterized protein</fullName>
    </submittedName>
</protein>
<keyword evidence="1" id="KW-1133">Transmembrane helix</keyword>
<feature type="transmembrane region" description="Helical" evidence="1">
    <location>
        <begin position="28"/>
        <end position="49"/>
    </location>
</feature>
<organism evidence="2 3">
    <name type="scientific">Cyanobium usitatum str. Tous</name>
    <dbReference type="NCBI Taxonomy" id="2116684"/>
    <lineage>
        <taxon>Bacteria</taxon>
        <taxon>Bacillati</taxon>
        <taxon>Cyanobacteriota</taxon>
        <taxon>Cyanophyceae</taxon>
        <taxon>Synechococcales</taxon>
        <taxon>Prochlorococcaceae</taxon>
        <taxon>Cyanobium</taxon>
    </lineage>
</organism>
<accession>A0A2P7MZM4</accession>
<evidence type="ECO:0000313" key="3">
    <source>
        <dbReference type="Proteomes" id="UP000243002"/>
    </source>
</evidence>
<comment type="caution">
    <text evidence="2">The sequence shown here is derived from an EMBL/GenBank/DDBJ whole genome shotgun (WGS) entry which is preliminary data.</text>
</comment>
<dbReference type="EMBL" id="PXXO01000003">
    <property type="protein sequence ID" value="PSJ06655.1"/>
    <property type="molecule type" value="Genomic_DNA"/>
</dbReference>
<keyword evidence="1" id="KW-0472">Membrane</keyword>
<dbReference type="AlphaFoldDB" id="A0A2P7MZM4"/>
<keyword evidence="1" id="KW-0812">Transmembrane</keyword>
<keyword evidence="3" id="KW-1185">Reference proteome</keyword>
<proteinExistence type="predicted"/>
<gene>
    <name evidence="2" type="ORF">C7K55_04220</name>
</gene>
<reference evidence="2 3" key="1">
    <citation type="journal article" date="2018" name="Environ. Microbiol.">
        <title>Ecological and genomic features of two widespread freshwater picocyanobacteria.</title>
        <authorList>
            <person name="Cabello-Yeves P.J."/>
            <person name="Picazo A."/>
            <person name="Camacho A."/>
            <person name="Callieri C."/>
            <person name="Rosselli R."/>
            <person name="Roda-Garcia J.J."/>
            <person name="Coutinho F.H."/>
            <person name="Rodriguez-Valera F."/>
        </authorList>
    </citation>
    <scope>NUCLEOTIDE SEQUENCE [LARGE SCALE GENOMIC DNA]</scope>
    <source>
        <strain evidence="2 3">Tous</strain>
    </source>
</reference>
<name>A0A2P7MZM4_9CYAN</name>
<dbReference type="Proteomes" id="UP000243002">
    <property type="component" value="Unassembled WGS sequence"/>
</dbReference>